<dbReference type="AlphaFoldDB" id="A0A376DNN1"/>
<proteinExistence type="predicted"/>
<sequence>MLNKIPENSNEKFIGFDLIGVECDGSFHSFLCNNTSENLNIQFGLELNEFELYDEVFDTPKLRKFLGDENYFEPVPYYICKVKKLIE</sequence>
<evidence type="ECO:0000313" key="1">
    <source>
        <dbReference type="EMBL" id="AZA48516.1"/>
    </source>
</evidence>
<organism evidence="2 3">
    <name type="scientific">Chryseobacterium carnipullorum</name>
    <dbReference type="NCBI Taxonomy" id="1124835"/>
    <lineage>
        <taxon>Bacteria</taxon>
        <taxon>Pseudomonadati</taxon>
        <taxon>Bacteroidota</taxon>
        <taxon>Flavobacteriia</taxon>
        <taxon>Flavobacteriales</taxon>
        <taxon>Weeksellaceae</taxon>
        <taxon>Chryseobacterium group</taxon>
        <taxon>Chryseobacterium</taxon>
    </lineage>
</organism>
<evidence type="ECO:0000313" key="3">
    <source>
        <dbReference type="Proteomes" id="UP000255224"/>
    </source>
</evidence>
<evidence type="ECO:0000313" key="2">
    <source>
        <dbReference type="EMBL" id="STC92551.1"/>
    </source>
</evidence>
<protein>
    <submittedName>
        <fullName evidence="2">Uncharacterized protein</fullName>
    </submittedName>
</protein>
<dbReference type="OrthoDB" id="5525501at2"/>
<accession>A0A376DNN1</accession>
<name>A0A376DNN1_CHRCU</name>
<reference evidence="4" key="2">
    <citation type="submission" date="2018-11" db="EMBL/GenBank/DDBJ databases">
        <title>Proposal to divide the Flavobacteriaceae and reorganize its genera based on Amino Acid Identity values calculated from whole genome sequences.</title>
        <authorList>
            <person name="Nicholson A.C."/>
            <person name="Gulvik C.A."/>
            <person name="Whitney A.M."/>
            <person name="Humrighouse B.W."/>
            <person name="Bell M."/>
            <person name="Holmes B."/>
            <person name="Steigerwalt A.G."/>
            <person name="Villarma A."/>
            <person name="Sheth M."/>
            <person name="Batra D."/>
            <person name="Pryor J."/>
            <person name="Bernardet J.-F."/>
            <person name="Hugo C."/>
            <person name="Kampfer P."/>
            <person name="Newman J."/>
            <person name="McQuiston J.R."/>
        </authorList>
    </citation>
    <scope>NUCLEOTIDE SEQUENCE [LARGE SCALE GENOMIC DNA]</scope>
    <source>
        <strain evidence="4">G0188</strain>
    </source>
</reference>
<reference evidence="2 3" key="1">
    <citation type="submission" date="2018-06" db="EMBL/GenBank/DDBJ databases">
        <authorList>
            <consortium name="Pathogen Informatics"/>
            <person name="Doyle S."/>
        </authorList>
    </citation>
    <scope>NUCLEOTIDE SEQUENCE [LARGE SCALE GENOMIC DNA]</scope>
    <source>
        <strain evidence="2 3">NCTC13533</strain>
    </source>
</reference>
<accession>A0A3G6M4E2</accession>
<dbReference type="EMBL" id="UFVQ01000003">
    <property type="protein sequence ID" value="STC92551.1"/>
    <property type="molecule type" value="Genomic_DNA"/>
</dbReference>
<dbReference type="Proteomes" id="UP000273270">
    <property type="component" value="Chromosome"/>
</dbReference>
<evidence type="ECO:0000313" key="4">
    <source>
        <dbReference type="Proteomes" id="UP000273270"/>
    </source>
</evidence>
<gene>
    <name evidence="1" type="ORF">EG346_10105</name>
    <name evidence="2" type="ORF">NCTC13533_00403</name>
</gene>
<reference evidence="1" key="3">
    <citation type="submission" date="2018-11" db="EMBL/GenBank/DDBJ databases">
        <title>Proposal to divide the Flavobacteriaceae and reorganize its genera based on Amino Acid Identity values calculated from whole genome sequences.</title>
        <authorList>
            <person name="Nicholson A.C."/>
            <person name="Gulvik C.A."/>
            <person name="Whitney A.M."/>
            <person name="Humrighouse B.W."/>
            <person name="Bell M."/>
            <person name="Holmes B."/>
            <person name="Steigerwalt A."/>
            <person name="Villarma A."/>
            <person name="Sheth M."/>
            <person name="Batra D."/>
            <person name="Pryor J."/>
            <person name="Bernardet J.-F."/>
            <person name="Hugo C."/>
            <person name="Kampfer P."/>
            <person name="Newman J."/>
            <person name="Mcquiston J.R."/>
        </authorList>
    </citation>
    <scope>NUCLEOTIDE SEQUENCE</scope>
    <source>
        <strain evidence="1">G0188</strain>
    </source>
</reference>
<dbReference type="EMBL" id="CP033920">
    <property type="protein sequence ID" value="AZA48516.1"/>
    <property type="molecule type" value="Genomic_DNA"/>
</dbReference>
<keyword evidence="4" id="KW-1185">Reference proteome</keyword>
<dbReference type="KEGG" id="ccau:EG346_10105"/>
<dbReference type="RefSeq" id="WP_123878382.1">
    <property type="nucleotide sequence ID" value="NZ_CP033920.1"/>
</dbReference>
<dbReference type="Proteomes" id="UP000255224">
    <property type="component" value="Unassembled WGS sequence"/>
</dbReference>